<accession>A0A2Z7A585</accession>
<organism evidence="2 3">
    <name type="scientific">Dorcoceras hygrometricum</name>
    <dbReference type="NCBI Taxonomy" id="472368"/>
    <lineage>
        <taxon>Eukaryota</taxon>
        <taxon>Viridiplantae</taxon>
        <taxon>Streptophyta</taxon>
        <taxon>Embryophyta</taxon>
        <taxon>Tracheophyta</taxon>
        <taxon>Spermatophyta</taxon>
        <taxon>Magnoliopsida</taxon>
        <taxon>eudicotyledons</taxon>
        <taxon>Gunneridae</taxon>
        <taxon>Pentapetalae</taxon>
        <taxon>asterids</taxon>
        <taxon>lamiids</taxon>
        <taxon>Lamiales</taxon>
        <taxon>Gesneriaceae</taxon>
        <taxon>Didymocarpoideae</taxon>
        <taxon>Trichosporeae</taxon>
        <taxon>Loxocarpinae</taxon>
        <taxon>Dorcoceras</taxon>
    </lineage>
</organism>
<feature type="compositionally biased region" description="Polar residues" evidence="1">
    <location>
        <begin position="136"/>
        <end position="150"/>
    </location>
</feature>
<keyword evidence="3" id="KW-1185">Reference proteome</keyword>
<protein>
    <submittedName>
        <fullName evidence="2">Uncharacterized protein</fullName>
    </submittedName>
</protein>
<dbReference type="Proteomes" id="UP000250235">
    <property type="component" value="Unassembled WGS sequence"/>
</dbReference>
<dbReference type="EMBL" id="KV019061">
    <property type="protein sequence ID" value="KZV16401.1"/>
    <property type="molecule type" value="Genomic_DNA"/>
</dbReference>
<gene>
    <name evidence="2" type="ORF">F511_34965</name>
</gene>
<reference evidence="2 3" key="1">
    <citation type="journal article" date="2015" name="Proc. Natl. Acad. Sci. U.S.A.">
        <title>The resurrection genome of Boea hygrometrica: A blueprint for survival of dehydration.</title>
        <authorList>
            <person name="Xiao L."/>
            <person name="Yang G."/>
            <person name="Zhang L."/>
            <person name="Yang X."/>
            <person name="Zhao S."/>
            <person name="Ji Z."/>
            <person name="Zhou Q."/>
            <person name="Hu M."/>
            <person name="Wang Y."/>
            <person name="Chen M."/>
            <person name="Xu Y."/>
            <person name="Jin H."/>
            <person name="Xiao X."/>
            <person name="Hu G."/>
            <person name="Bao F."/>
            <person name="Hu Y."/>
            <person name="Wan P."/>
            <person name="Li L."/>
            <person name="Deng X."/>
            <person name="Kuang T."/>
            <person name="Xiang C."/>
            <person name="Zhu J.K."/>
            <person name="Oliver M.J."/>
            <person name="He Y."/>
        </authorList>
    </citation>
    <scope>NUCLEOTIDE SEQUENCE [LARGE SCALE GENOMIC DNA]</scope>
    <source>
        <strain evidence="3">cv. XS01</strain>
    </source>
</reference>
<feature type="compositionally biased region" description="Basic and acidic residues" evidence="1">
    <location>
        <begin position="15"/>
        <end position="42"/>
    </location>
</feature>
<feature type="region of interest" description="Disordered" evidence="1">
    <location>
        <begin position="1"/>
        <end position="102"/>
    </location>
</feature>
<dbReference type="AlphaFoldDB" id="A0A2Z7A585"/>
<evidence type="ECO:0000256" key="1">
    <source>
        <dbReference type="SAM" id="MobiDB-lite"/>
    </source>
</evidence>
<evidence type="ECO:0000313" key="3">
    <source>
        <dbReference type="Proteomes" id="UP000250235"/>
    </source>
</evidence>
<proteinExistence type="predicted"/>
<feature type="region of interest" description="Disordered" evidence="1">
    <location>
        <begin position="135"/>
        <end position="159"/>
    </location>
</feature>
<evidence type="ECO:0000313" key="2">
    <source>
        <dbReference type="EMBL" id="KZV16401.1"/>
    </source>
</evidence>
<sequence>MGPISNIGPKTSRTAWDRSELNPRKQTNRHDITGASPDDGRRQQVARGTRPRAAATSAALPCAIVRQAAQGSGRDKSDRSINGGRRRSGARQRPAAAKSHFQIPPQVLNTLSLVSMRESRIQYLCDPQWFRDTASRGPTTITAPESQFRTCPSDHGKSV</sequence>
<name>A0A2Z7A585_9LAMI</name>